<organism evidence="2 3">
    <name type="scientific">Candidatus Acetatifactor stercoripullorum</name>
    <dbReference type="NCBI Taxonomy" id="2838414"/>
    <lineage>
        <taxon>Bacteria</taxon>
        <taxon>Bacillati</taxon>
        <taxon>Bacillota</taxon>
        <taxon>Clostridia</taxon>
        <taxon>Lachnospirales</taxon>
        <taxon>Lachnospiraceae</taxon>
        <taxon>Acetatifactor</taxon>
    </lineage>
</organism>
<dbReference type="AlphaFoldDB" id="A0A9D1R384"/>
<keyword evidence="1" id="KW-0472">Membrane</keyword>
<evidence type="ECO:0000313" key="3">
    <source>
        <dbReference type="Proteomes" id="UP000824265"/>
    </source>
</evidence>
<name>A0A9D1R384_9FIRM</name>
<evidence type="ECO:0000313" key="2">
    <source>
        <dbReference type="EMBL" id="HIW80162.1"/>
    </source>
</evidence>
<proteinExistence type="predicted"/>
<keyword evidence="1" id="KW-1133">Transmembrane helix</keyword>
<comment type="caution">
    <text evidence="2">The sequence shown here is derived from an EMBL/GenBank/DDBJ whole genome shotgun (WGS) entry which is preliminary data.</text>
</comment>
<reference evidence="2" key="1">
    <citation type="journal article" date="2021" name="PeerJ">
        <title>Extensive microbial diversity within the chicken gut microbiome revealed by metagenomics and culture.</title>
        <authorList>
            <person name="Gilroy R."/>
            <person name="Ravi A."/>
            <person name="Getino M."/>
            <person name="Pursley I."/>
            <person name="Horton D.L."/>
            <person name="Alikhan N.F."/>
            <person name="Baker D."/>
            <person name="Gharbi K."/>
            <person name="Hall N."/>
            <person name="Watson M."/>
            <person name="Adriaenssens E.M."/>
            <person name="Foster-Nyarko E."/>
            <person name="Jarju S."/>
            <person name="Secka A."/>
            <person name="Antonio M."/>
            <person name="Oren A."/>
            <person name="Chaudhuri R.R."/>
            <person name="La Ragione R."/>
            <person name="Hildebrand F."/>
            <person name="Pallen M.J."/>
        </authorList>
    </citation>
    <scope>NUCLEOTIDE SEQUENCE</scope>
    <source>
        <strain evidence="2">CHK195-6426</strain>
    </source>
</reference>
<sequence length="501" mass="54664">MQVKTEIQQGWEFMAQMLGADVGSHRAFSDFIENAIQNESIQAQNAHIQQINDAIDQLARNINEHPQINMDVERFKGFVAEEMHAGTFNIDAIRQGSEHRAWTLQDNGYASVDVETNFGKEYSLKYSNTAKDAENMQAALNADTRAPKYQGQERLIAAEQVDEAKAWAHRRGLRDIANRPDISNAHMDTEEHLVGKISDGEGVESKELSINESKQIAKEAKKGGFDPEKHGFSKDPLIDEVRIKYIDQAMKAGLTAAAITAITQIVPELYKAIDYLIKHGEIDLNGLKKSGKKVISTSGEAFLKGSIAYGVETAIQNGVLGEALKQVNPSVVGVAVTVVFGTIKDSILVAEGKMSSKEMGMHFVDTVVVSSGYLVSMKIGGAIAQALFPELPGIGFAIGSLLGCSVAVVYNIGKKKLISFCVDTGFTCFGLVEQNYELPEEVLHEMGVETIPVPRTQVEKIDVPRTQIMGAGVETSEYETIDITVLRRGVIGVNKIGYVPC</sequence>
<reference evidence="2" key="2">
    <citation type="submission" date="2021-04" db="EMBL/GenBank/DDBJ databases">
        <authorList>
            <person name="Gilroy R."/>
        </authorList>
    </citation>
    <scope>NUCLEOTIDE SEQUENCE</scope>
    <source>
        <strain evidence="2">CHK195-6426</strain>
    </source>
</reference>
<dbReference type="EMBL" id="DXGH01000007">
    <property type="protein sequence ID" value="HIW80162.1"/>
    <property type="molecule type" value="Genomic_DNA"/>
</dbReference>
<keyword evidence="1" id="KW-0812">Transmembrane</keyword>
<dbReference type="Proteomes" id="UP000824265">
    <property type="component" value="Unassembled WGS sequence"/>
</dbReference>
<protein>
    <submittedName>
        <fullName evidence="2">Uncharacterized protein</fullName>
    </submittedName>
</protein>
<gene>
    <name evidence="2" type="ORF">H9742_01325</name>
</gene>
<feature type="transmembrane region" description="Helical" evidence="1">
    <location>
        <begin position="394"/>
        <end position="412"/>
    </location>
</feature>
<evidence type="ECO:0000256" key="1">
    <source>
        <dbReference type="SAM" id="Phobius"/>
    </source>
</evidence>
<accession>A0A9D1R384</accession>